<sequence>MCPSSLYGNPVELTVGVSLTSSHDRGRPSESIPHVNFNQPLERVRSPLAAEDQPVVKRGRNDSMVMDIMEVSDSMEMEADGMLSTKEREAPAGDASTGAQHRVSYAHVVRDPLRGKDHTQVSEDLSPDKIIVRDEDCVVDHSGRFPRISFAESVHAQVDLCMRQVVIVHLLGRNIGFS</sequence>
<organism evidence="1 2">
    <name type="scientific">Hibiscus sabdariffa</name>
    <name type="common">roselle</name>
    <dbReference type="NCBI Taxonomy" id="183260"/>
    <lineage>
        <taxon>Eukaryota</taxon>
        <taxon>Viridiplantae</taxon>
        <taxon>Streptophyta</taxon>
        <taxon>Embryophyta</taxon>
        <taxon>Tracheophyta</taxon>
        <taxon>Spermatophyta</taxon>
        <taxon>Magnoliopsida</taxon>
        <taxon>eudicotyledons</taxon>
        <taxon>Gunneridae</taxon>
        <taxon>Pentapetalae</taxon>
        <taxon>rosids</taxon>
        <taxon>malvids</taxon>
        <taxon>Malvales</taxon>
        <taxon>Malvaceae</taxon>
        <taxon>Malvoideae</taxon>
        <taxon>Hibiscus</taxon>
    </lineage>
</organism>
<keyword evidence="2" id="KW-1185">Reference proteome</keyword>
<name>A0ABR2DYM7_9ROSI</name>
<protein>
    <submittedName>
        <fullName evidence="1">Uncharacterized protein</fullName>
    </submittedName>
</protein>
<dbReference type="Proteomes" id="UP001472677">
    <property type="component" value="Unassembled WGS sequence"/>
</dbReference>
<evidence type="ECO:0000313" key="1">
    <source>
        <dbReference type="EMBL" id="KAK8549077.1"/>
    </source>
</evidence>
<accession>A0ABR2DYM7</accession>
<proteinExistence type="predicted"/>
<evidence type="ECO:0000313" key="2">
    <source>
        <dbReference type="Proteomes" id="UP001472677"/>
    </source>
</evidence>
<gene>
    <name evidence="1" type="ORF">V6N12_061975</name>
</gene>
<dbReference type="EMBL" id="JBBPBM010000021">
    <property type="protein sequence ID" value="KAK8549077.1"/>
    <property type="molecule type" value="Genomic_DNA"/>
</dbReference>
<comment type="caution">
    <text evidence="1">The sequence shown here is derived from an EMBL/GenBank/DDBJ whole genome shotgun (WGS) entry which is preliminary data.</text>
</comment>
<reference evidence="1 2" key="1">
    <citation type="journal article" date="2024" name="G3 (Bethesda)">
        <title>Genome assembly of Hibiscus sabdariffa L. provides insights into metabolisms of medicinal natural products.</title>
        <authorList>
            <person name="Kim T."/>
        </authorList>
    </citation>
    <scope>NUCLEOTIDE SEQUENCE [LARGE SCALE GENOMIC DNA]</scope>
    <source>
        <strain evidence="1">TK-2024</strain>
        <tissue evidence="1">Old leaves</tissue>
    </source>
</reference>